<dbReference type="GO" id="GO:0005506">
    <property type="term" value="F:iron ion binding"/>
    <property type="evidence" value="ECO:0007669"/>
    <property type="project" value="InterPro"/>
</dbReference>
<dbReference type="OrthoDB" id="1470350at2759"/>
<keyword evidence="12" id="KW-1185">Reference proteome</keyword>
<dbReference type="SUPFAM" id="SSF48264">
    <property type="entry name" value="Cytochrome P450"/>
    <property type="match status" value="1"/>
</dbReference>
<dbReference type="Proteomes" id="UP000639643">
    <property type="component" value="Unassembled WGS sequence"/>
</dbReference>
<dbReference type="InterPro" id="IPR050364">
    <property type="entry name" value="Cytochrome_P450_fung"/>
</dbReference>
<dbReference type="CDD" id="cd11065">
    <property type="entry name" value="CYP64-like"/>
    <property type="match status" value="1"/>
</dbReference>
<dbReference type="InterPro" id="IPR002401">
    <property type="entry name" value="Cyt_P450_E_grp-I"/>
</dbReference>
<keyword evidence="7 9" id="KW-0503">Monooxygenase</keyword>
<feature type="binding site" description="axial binding residue" evidence="8">
    <location>
        <position position="464"/>
    </location>
    <ligand>
        <name>heme</name>
        <dbReference type="ChEBI" id="CHEBI:30413"/>
    </ligand>
    <ligandPart>
        <name>Fe</name>
        <dbReference type="ChEBI" id="CHEBI:18248"/>
    </ligandPart>
</feature>
<dbReference type="AlphaFoldDB" id="A0A8H6K8W6"/>
<keyword evidence="3 8" id="KW-0349">Heme</keyword>
<comment type="similarity">
    <text evidence="2 9">Belongs to the cytochrome P450 family.</text>
</comment>
<dbReference type="InterPro" id="IPR017972">
    <property type="entry name" value="Cyt_P450_CS"/>
</dbReference>
<dbReference type="GO" id="GO:0016705">
    <property type="term" value="F:oxidoreductase activity, acting on paired donors, with incorporation or reduction of molecular oxygen"/>
    <property type="evidence" value="ECO:0007669"/>
    <property type="project" value="InterPro"/>
</dbReference>
<accession>A0A8H6K8W6</accession>
<dbReference type="GO" id="GO:0020037">
    <property type="term" value="F:heme binding"/>
    <property type="evidence" value="ECO:0007669"/>
    <property type="project" value="InterPro"/>
</dbReference>
<dbReference type="InterPro" id="IPR001128">
    <property type="entry name" value="Cyt_P450"/>
</dbReference>
<organism evidence="11 12">
    <name type="scientific">Colletotrichum musicola</name>
    <dbReference type="NCBI Taxonomy" id="2175873"/>
    <lineage>
        <taxon>Eukaryota</taxon>
        <taxon>Fungi</taxon>
        <taxon>Dikarya</taxon>
        <taxon>Ascomycota</taxon>
        <taxon>Pezizomycotina</taxon>
        <taxon>Sordariomycetes</taxon>
        <taxon>Hypocreomycetidae</taxon>
        <taxon>Glomerellales</taxon>
        <taxon>Glomerellaceae</taxon>
        <taxon>Colletotrichum</taxon>
        <taxon>Colletotrichum orchidearum species complex</taxon>
    </lineage>
</organism>
<evidence type="ECO:0000256" key="1">
    <source>
        <dbReference type="ARBA" id="ARBA00001971"/>
    </source>
</evidence>
<evidence type="ECO:0000256" key="3">
    <source>
        <dbReference type="ARBA" id="ARBA00022617"/>
    </source>
</evidence>
<keyword evidence="10" id="KW-0812">Transmembrane</keyword>
<protein>
    <submittedName>
        <fullName evidence="11">Cytochrome p450</fullName>
    </submittedName>
</protein>
<dbReference type="PRINTS" id="PR00463">
    <property type="entry name" value="EP450I"/>
</dbReference>
<feature type="transmembrane region" description="Helical" evidence="10">
    <location>
        <begin position="20"/>
        <end position="41"/>
    </location>
</feature>
<dbReference type="EMBL" id="WIGM01000392">
    <property type="protein sequence ID" value="KAF6826641.1"/>
    <property type="molecule type" value="Genomic_DNA"/>
</dbReference>
<evidence type="ECO:0000313" key="12">
    <source>
        <dbReference type="Proteomes" id="UP000639643"/>
    </source>
</evidence>
<evidence type="ECO:0000256" key="9">
    <source>
        <dbReference type="RuleBase" id="RU000461"/>
    </source>
</evidence>
<name>A0A8H6K8W6_9PEZI</name>
<evidence type="ECO:0000256" key="5">
    <source>
        <dbReference type="ARBA" id="ARBA00023002"/>
    </source>
</evidence>
<dbReference type="Gene3D" id="1.10.630.10">
    <property type="entry name" value="Cytochrome P450"/>
    <property type="match status" value="1"/>
</dbReference>
<evidence type="ECO:0000313" key="11">
    <source>
        <dbReference type="EMBL" id="KAF6826641.1"/>
    </source>
</evidence>
<keyword evidence="10" id="KW-0472">Membrane</keyword>
<gene>
    <name evidence="11" type="ORF">CMUS01_09327</name>
</gene>
<comment type="caution">
    <text evidence="11">The sequence shown here is derived from an EMBL/GenBank/DDBJ whole genome shotgun (WGS) entry which is preliminary data.</text>
</comment>
<reference evidence="11" key="1">
    <citation type="journal article" date="2020" name="Phytopathology">
        <title>Genome Sequence Resources of Colletotrichum truncatum, C. plurivorum, C. musicola, and C. sojae: Four Species Pathogenic to Soybean (Glycine max).</title>
        <authorList>
            <person name="Rogerio F."/>
            <person name="Boufleur T.R."/>
            <person name="Ciampi-Guillardi M."/>
            <person name="Sukno S.A."/>
            <person name="Thon M.R."/>
            <person name="Massola Junior N.S."/>
            <person name="Baroncelli R."/>
        </authorList>
    </citation>
    <scope>NUCLEOTIDE SEQUENCE</scope>
    <source>
        <strain evidence="11">LFN0074</strain>
    </source>
</reference>
<keyword evidence="10" id="KW-1133">Transmembrane helix</keyword>
<dbReference type="PANTHER" id="PTHR46300">
    <property type="entry name" value="P450, PUTATIVE (EUROFUNG)-RELATED-RELATED"/>
    <property type="match status" value="1"/>
</dbReference>
<dbReference type="InterPro" id="IPR036396">
    <property type="entry name" value="Cyt_P450_sf"/>
</dbReference>
<sequence>MPSTMERPGSGLKLGAVSSTTSLTVLLLVGVCIAYVVYSYLKSSSRPYSKLPLPPGPPRLPLLGNLFNNPFHFRWLSHLQWRYTYGPLVYMKVLGRSVVVLTTNEAAHELLNKRAPTYSGRPYSVIGGELLAKGYSMIFRQYDARFRLQQRLHVHGLNAQAVGLYQPITELETLQFLHDIIQDTKASPEQAATLPDGDTRPIKPHRHFLRWFASNVSVIMYGYRLFKDDAESEVQLNFFHECPTSKIIETPTLVDIFPSLKHIPYFLSPWKRRVKPLFEREAAHHISNFRKALAQPGYNISKLVANRAQHLDPNMTEAEAAWAPATLMLAAGETSPAILCWFVLAMVAYPRVMHKAQAMLDEVIGHERLPTYEDRAQLSFIDAVMDEVFRWRPIVPAGIDHVATEEDEYMGYRIPKDSMITISMWALHRDQAVFGPDCDDFRPERWLEKEGLPNYTFGFGRRTCPGRHVGRDGLWIMMARVLWAFEMEAPIDPATGKKKFFDNMDMQPVGIAIPPTPFDVLFRRRGKWVEEVVERDFAGADFDMSKIMEQIGLGSSKLAV</sequence>
<dbReference type="PANTHER" id="PTHR46300:SF1">
    <property type="entry name" value="P450, PUTATIVE (EUROFUNG)-RELATED"/>
    <property type="match status" value="1"/>
</dbReference>
<dbReference type="PROSITE" id="PS00086">
    <property type="entry name" value="CYTOCHROME_P450"/>
    <property type="match status" value="1"/>
</dbReference>
<dbReference type="Pfam" id="PF00067">
    <property type="entry name" value="p450"/>
    <property type="match status" value="1"/>
</dbReference>
<evidence type="ECO:0000256" key="4">
    <source>
        <dbReference type="ARBA" id="ARBA00022723"/>
    </source>
</evidence>
<evidence type="ECO:0000256" key="10">
    <source>
        <dbReference type="SAM" id="Phobius"/>
    </source>
</evidence>
<keyword evidence="4 8" id="KW-0479">Metal-binding</keyword>
<comment type="cofactor">
    <cofactor evidence="1 8">
        <name>heme</name>
        <dbReference type="ChEBI" id="CHEBI:30413"/>
    </cofactor>
</comment>
<proteinExistence type="inferred from homology"/>
<evidence type="ECO:0000256" key="2">
    <source>
        <dbReference type="ARBA" id="ARBA00010617"/>
    </source>
</evidence>
<feature type="transmembrane region" description="Helical" evidence="10">
    <location>
        <begin position="321"/>
        <end position="349"/>
    </location>
</feature>
<evidence type="ECO:0000256" key="6">
    <source>
        <dbReference type="ARBA" id="ARBA00023004"/>
    </source>
</evidence>
<evidence type="ECO:0000256" key="8">
    <source>
        <dbReference type="PIRSR" id="PIRSR602401-1"/>
    </source>
</evidence>
<dbReference type="GO" id="GO:0004497">
    <property type="term" value="F:monooxygenase activity"/>
    <property type="evidence" value="ECO:0007669"/>
    <property type="project" value="UniProtKB-KW"/>
</dbReference>
<keyword evidence="6 8" id="KW-0408">Iron</keyword>
<keyword evidence="5 9" id="KW-0560">Oxidoreductase</keyword>
<evidence type="ECO:0000256" key="7">
    <source>
        <dbReference type="ARBA" id="ARBA00023033"/>
    </source>
</evidence>